<reference evidence="2 3" key="1">
    <citation type="submission" date="2018-12" db="EMBL/GenBank/DDBJ databases">
        <title>Deinococcus radiophilus ATCC 27603 genome sequencing and assembly.</title>
        <authorList>
            <person name="Maclea K.S."/>
            <person name="Maynard C.R."/>
        </authorList>
    </citation>
    <scope>NUCLEOTIDE SEQUENCE [LARGE SCALE GENOMIC DNA]</scope>
    <source>
        <strain evidence="2 3">ATCC 27603</strain>
    </source>
</reference>
<evidence type="ECO:0000313" key="2">
    <source>
        <dbReference type="EMBL" id="RTR26345.1"/>
    </source>
</evidence>
<dbReference type="Proteomes" id="UP000277766">
    <property type="component" value="Unassembled WGS sequence"/>
</dbReference>
<protein>
    <submittedName>
        <fullName evidence="2">Uncharacterized protein</fullName>
    </submittedName>
</protein>
<keyword evidence="1" id="KW-1133">Transmembrane helix</keyword>
<feature type="transmembrane region" description="Helical" evidence="1">
    <location>
        <begin position="37"/>
        <end position="55"/>
    </location>
</feature>
<dbReference type="EMBL" id="RXPE01000016">
    <property type="protein sequence ID" value="RTR26345.1"/>
    <property type="molecule type" value="Genomic_DNA"/>
</dbReference>
<comment type="caution">
    <text evidence="2">The sequence shown here is derived from an EMBL/GenBank/DDBJ whole genome shotgun (WGS) entry which is preliminary data.</text>
</comment>
<evidence type="ECO:0000313" key="3">
    <source>
        <dbReference type="Proteomes" id="UP000277766"/>
    </source>
</evidence>
<evidence type="ECO:0000256" key="1">
    <source>
        <dbReference type="SAM" id="Phobius"/>
    </source>
</evidence>
<name>A0A3S0I6I7_9DEIO</name>
<sequence length="116" mass="12194">MTSPSNPRRGFQILTLGPLLTLATLTAATLTPLVPPHAFLLWVALSGILLRRFCLPAVKDAAAARKLRRLSMGYSVLVCVVVAATGGFPGVVLAACALPALLWAERSGKQVQPCTT</sequence>
<keyword evidence="1" id="KW-0812">Transmembrane</keyword>
<proteinExistence type="predicted"/>
<feature type="transmembrane region" description="Helical" evidence="1">
    <location>
        <begin position="76"/>
        <end position="104"/>
    </location>
</feature>
<organism evidence="2 3">
    <name type="scientific">Deinococcus radiophilus</name>
    <dbReference type="NCBI Taxonomy" id="32062"/>
    <lineage>
        <taxon>Bacteria</taxon>
        <taxon>Thermotogati</taxon>
        <taxon>Deinococcota</taxon>
        <taxon>Deinococci</taxon>
        <taxon>Deinococcales</taxon>
        <taxon>Deinococcaceae</taxon>
        <taxon>Deinococcus</taxon>
    </lineage>
</organism>
<keyword evidence="1" id="KW-0472">Membrane</keyword>
<keyword evidence="3" id="KW-1185">Reference proteome</keyword>
<dbReference type="RefSeq" id="WP_013615906.1">
    <property type="nucleotide sequence ID" value="NZ_CP086384.1"/>
</dbReference>
<accession>A0A3S0I6I7</accession>
<dbReference type="AlphaFoldDB" id="A0A3S0I6I7"/>
<gene>
    <name evidence="2" type="ORF">EJ104_08355</name>
</gene>